<dbReference type="EMBL" id="CP000270">
    <property type="protein sequence ID" value="ABE30087.1"/>
    <property type="molecule type" value="Genomic_DNA"/>
</dbReference>
<sequence>MTDLRSPQLPSFLQCANPRCGKPAPAPRAAVADRTSVTVAPASRNWPCHTPCTTGYTSAPTRTSNTPSSPGLAGAFTGEQWTTGRSASNRCARLHADCSITASTLDERKMMLNVQTLTVPADSSAETGEPDSSGVLPTTSRPQVESTLTGLSRGQGRVARRHPSFDATMATAADPWSGTLTALLQFSAPPDEPLNPFGLPGYRYSPARMATDNSRATSFTITVLEHMTNSRVCLSWHDPTLCNYEEQVWTPALARRSGRCALSGVPIRRGDAVYRPQTRGQTPPANADAMILASALAQVRDG</sequence>
<evidence type="ECO:0000313" key="2">
    <source>
        <dbReference type="EMBL" id="ABE30087.1"/>
    </source>
</evidence>
<accession>Q141A2</accession>
<protein>
    <recommendedName>
        <fullName evidence="4">DUF3331 domain-containing protein</fullName>
    </recommendedName>
</protein>
<feature type="compositionally biased region" description="Polar residues" evidence="1">
    <location>
        <begin position="135"/>
        <end position="152"/>
    </location>
</feature>
<evidence type="ECO:0000256" key="1">
    <source>
        <dbReference type="SAM" id="MobiDB-lite"/>
    </source>
</evidence>
<dbReference type="InterPro" id="IPR021769">
    <property type="entry name" value="DUF3331"/>
</dbReference>
<reference evidence="2 3" key="1">
    <citation type="journal article" date="2006" name="Proc. Natl. Acad. Sci. U.S.A.">
        <title>Burkholderia xenovorans LB400 harbors a multi-replicon, 9.73-Mbp genome shaped for versatility.</title>
        <authorList>
            <person name="Chain P.S."/>
            <person name="Denef V.J."/>
            <person name="Konstantinidis K.T."/>
            <person name="Vergez L.M."/>
            <person name="Agullo L."/>
            <person name="Reyes V.L."/>
            <person name="Hauser L."/>
            <person name="Cordova M."/>
            <person name="Gomez L."/>
            <person name="Gonzalez M."/>
            <person name="Land M."/>
            <person name="Lao V."/>
            <person name="Larimer F."/>
            <person name="LiPuma J.J."/>
            <person name="Mahenthiralingam E."/>
            <person name="Malfatti S.A."/>
            <person name="Marx C.J."/>
            <person name="Parnell J.J."/>
            <person name="Ramette A."/>
            <person name="Richardson P."/>
            <person name="Seeger M."/>
            <person name="Smith D."/>
            <person name="Spilker T."/>
            <person name="Sul W.J."/>
            <person name="Tsoi T.V."/>
            <person name="Ulrich L.E."/>
            <person name="Zhulin I.B."/>
            <person name="Tiedje J.M."/>
        </authorList>
    </citation>
    <scope>NUCLEOTIDE SEQUENCE [LARGE SCALE GENOMIC DNA]</scope>
    <source>
        <strain evidence="2 3">LB400</strain>
    </source>
</reference>
<feature type="region of interest" description="Disordered" evidence="1">
    <location>
        <begin position="119"/>
        <end position="160"/>
    </location>
</feature>
<dbReference type="AlphaFoldDB" id="Q141A2"/>
<dbReference type="Proteomes" id="UP000001817">
    <property type="component" value="Chromosome 1"/>
</dbReference>
<gene>
    <name evidence="2" type="ORF">Bxe_A2887</name>
</gene>
<proteinExistence type="predicted"/>
<organism evidence="2 3">
    <name type="scientific">Paraburkholderia xenovorans (strain LB400)</name>
    <dbReference type="NCBI Taxonomy" id="266265"/>
    <lineage>
        <taxon>Bacteria</taxon>
        <taxon>Pseudomonadati</taxon>
        <taxon>Pseudomonadota</taxon>
        <taxon>Betaproteobacteria</taxon>
        <taxon>Burkholderiales</taxon>
        <taxon>Burkholderiaceae</taxon>
        <taxon>Paraburkholderia</taxon>
    </lineage>
</organism>
<dbReference type="Pfam" id="PF11811">
    <property type="entry name" value="DUF3331"/>
    <property type="match status" value="1"/>
</dbReference>
<evidence type="ECO:0000313" key="3">
    <source>
        <dbReference type="Proteomes" id="UP000001817"/>
    </source>
</evidence>
<keyword evidence="3" id="KW-1185">Reference proteome</keyword>
<evidence type="ECO:0008006" key="4">
    <source>
        <dbReference type="Google" id="ProtNLM"/>
    </source>
</evidence>
<name>Q141A2_PARXL</name>
<dbReference type="eggNOG" id="ENOG502ZJSN">
    <property type="taxonomic scope" value="Bacteria"/>
</dbReference>
<dbReference type="STRING" id="266265.Bxe_A2887"/>
<dbReference type="KEGG" id="bxe:Bxe_A2887"/>